<dbReference type="Proteomes" id="UP000708148">
    <property type="component" value="Unassembled WGS sequence"/>
</dbReference>
<dbReference type="InterPro" id="IPR001254">
    <property type="entry name" value="Trypsin_dom"/>
</dbReference>
<dbReference type="Gene3D" id="1.25.40.20">
    <property type="entry name" value="Ankyrin repeat-containing domain"/>
    <property type="match status" value="1"/>
</dbReference>
<evidence type="ECO:0000313" key="6">
    <source>
        <dbReference type="EMBL" id="CAD7695175.1"/>
    </source>
</evidence>
<keyword evidence="3" id="KW-0040">ANK repeat</keyword>
<dbReference type="PANTHER" id="PTHR24276">
    <property type="entry name" value="POLYSERASE-RELATED"/>
    <property type="match status" value="1"/>
</dbReference>
<dbReference type="PROSITE" id="PS50297">
    <property type="entry name" value="ANK_REP_REGION"/>
    <property type="match status" value="2"/>
</dbReference>
<feature type="chain" id="PRO_5035799372" description="Peptidase S1 domain-containing protein" evidence="4">
    <location>
        <begin position="28"/>
        <end position="501"/>
    </location>
</feature>
<feature type="repeat" description="ANK" evidence="3">
    <location>
        <begin position="406"/>
        <end position="438"/>
    </location>
</feature>
<dbReference type="AlphaFoldDB" id="A0A8S1IKE0"/>
<keyword evidence="2" id="KW-1015">Disulfide bond</keyword>
<evidence type="ECO:0000259" key="5">
    <source>
        <dbReference type="PROSITE" id="PS50240"/>
    </source>
</evidence>
<organism evidence="6 7">
    <name type="scientific">Ostreobium quekettii</name>
    <dbReference type="NCBI Taxonomy" id="121088"/>
    <lineage>
        <taxon>Eukaryota</taxon>
        <taxon>Viridiplantae</taxon>
        <taxon>Chlorophyta</taxon>
        <taxon>core chlorophytes</taxon>
        <taxon>Ulvophyceae</taxon>
        <taxon>TCBD clade</taxon>
        <taxon>Bryopsidales</taxon>
        <taxon>Ostreobineae</taxon>
        <taxon>Ostreobiaceae</taxon>
        <taxon>Ostreobium</taxon>
    </lineage>
</organism>
<comment type="caution">
    <text evidence="6">The sequence shown here is derived from an EMBL/GenBank/DDBJ whole genome shotgun (WGS) entry which is preliminary data.</text>
</comment>
<gene>
    <name evidence="6" type="ORF">OSTQU699_LOCUS536</name>
</gene>
<evidence type="ECO:0000256" key="1">
    <source>
        <dbReference type="ARBA" id="ARBA00007664"/>
    </source>
</evidence>
<dbReference type="InterPro" id="IPR001314">
    <property type="entry name" value="Peptidase_S1A"/>
</dbReference>
<proteinExistence type="inferred from homology"/>
<feature type="signal peptide" evidence="4">
    <location>
        <begin position="1"/>
        <end position="27"/>
    </location>
</feature>
<dbReference type="InterPro" id="IPR009003">
    <property type="entry name" value="Peptidase_S1_PA"/>
</dbReference>
<accession>A0A8S1IKE0</accession>
<evidence type="ECO:0000313" key="7">
    <source>
        <dbReference type="Proteomes" id="UP000708148"/>
    </source>
</evidence>
<reference evidence="6" key="1">
    <citation type="submission" date="2020-12" db="EMBL/GenBank/DDBJ databases">
        <authorList>
            <person name="Iha C."/>
        </authorList>
    </citation>
    <scope>NUCLEOTIDE SEQUENCE</scope>
</reference>
<dbReference type="Gene3D" id="2.40.10.10">
    <property type="entry name" value="Trypsin-like serine proteases"/>
    <property type="match status" value="1"/>
</dbReference>
<sequence length="501" mass="53430">MHRGVIPRSLATLAWLALSTLSAVTRTQPEASKFFDGSDWRSRTLTQSREPGIQKLIVGGSPAKCGRFPYMASLRNNQGKHQCGGVLVDPEWILTAAHCVHPNELFSLKEAPRIVIGACNLKDNSNVENRLSRKTIIHEGYTANKVELGNDIALLRLNRKSGLTPAGLPPEAQSLSRPDSFVALGWGNGTVADLQLAAGLDFVTNEECMNGWRDAGIDVDVKDSMLCAFGLMGQNLCTGDSGGPLVEPFAPDGNLSAGNADFDIVVGLTSFGLMGDTCELAEIPTVFTKLSSFRGWIEEMMKESAPAQGTEEPRSSAEDLEKLNMELVLLAGTPEDSESKELAADLLSMGADPNALMSCCLGEFASGTVDFAGECTALHGTSLNDNSVVAATLVEEEADLDARCNGGWAPLHRAAVQNAEKVAAKLVDLGADVDARDEQEDTPLHEAALYGSVEVAELLLSLGADKLATNSIDEQTPRDKICGSVLVECSDDQREALEELL</sequence>
<dbReference type="PROSITE" id="PS00134">
    <property type="entry name" value="TRYPSIN_HIS"/>
    <property type="match status" value="1"/>
</dbReference>
<dbReference type="GO" id="GO:0004252">
    <property type="term" value="F:serine-type endopeptidase activity"/>
    <property type="evidence" value="ECO:0007669"/>
    <property type="project" value="InterPro"/>
</dbReference>
<keyword evidence="4" id="KW-0732">Signal</keyword>
<dbReference type="PROSITE" id="PS50240">
    <property type="entry name" value="TRYPSIN_DOM"/>
    <property type="match status" value="1"/>
</dbReference>
<dbReference type="InterPro" id="IPR036770">
    <property type="entry name" value="Ankyrin_rpt-contain_sf"/>
</dbReference>
<evidence type="ECO:0000256" key="2">
    <source>
        <dbReference type="ARBA" id="ARBA00023157"/>
    </source>
</evidence>
<protein>
    <recommendedName>
        <fullName evidence="5">Peptidase S1 domain-containing protein</fullName>
    </recommendedName>
</protein>
<dbReference type="PROSITE" id="PS50088">
    <property type="entry name" value="ANK_REPEAT"/>
    <property type="match status" value="2"/>
</dbReference>
<dbReference type="EMBL" id="CAJHUC010000316">
    <property type="protein sequence ID" value="CAD7695175.1"/>
    <property type="molecule type" value="Genomic_DNA"/>
</dbReference>
<dbReference type="SUPFAM" id="SSF50494">
    <property type="entry name" value="Trypsin-like serine proteases"/>
    <property type="match status" value="1"/>
</dbReference>
<evidence type="ECO:0000256" key="3">
    <source>
        <dbReference type="PROSITE-ProRule" id="PRU00023"/>
    </source>
</evidence>
<dbReference type="PANTHER" id="PTHR24276:SF98">
    <property type="entry name" value="FI18310P1-RELATED"/>
    <property type="match status" value="1"/>
</dbReference>
<dbReference type="GO" id="GO:0006508">
    <property type="term" value="P:proteolysis"/>
    <property type="evidence" value="ECO:0007669"/>
    <property type="project" value="InterPro"/>
</dbReference>
<dbReference type="InterPro" id="IPR050430">
    <property type="entry name" value="Peptidase_S1"/>
</dbReference>
<dbReference type="Pfam" id="PF13637">
    <property type="entry name" value="Ank_4"/>
    <property type="match status" value="1"/>
</dbReference>
<dbReference type="CDD" id="cd00190">
    <property type="entry name" value="Tryp_SPc"/>
    <property type="match status" value="1"/>
</dbReference>
<dbReference type="FunFam" id="2.40.10.10:FF:000005">
    <property type="entry name" value="Serine protease 37"/>
    <property type="match status" value="1"/>
</dbReference>
<dbReference type="SMART" id="SM00248">
    <property type="entry name" value="ANK"/>
    <property type="match status" value="3"/>
</dbReference>
<dbReference type="SUPFAM" id="SSF48403">
    <property type="entry name" value="Ankyrin repeat"/>
    <property type="match status" value="1"/>
</dbReference>
<feature type="domain" description="Peptidase S1" evidence="5">
    <location>
        <begin position="57"/>
        <end position="302"/>
    </location>
</feature>
<feature type="repeat" description="ANK" evidence="3">
    <location>
        <begin position="439"/>
        <end position="471"/>
    </location>
</feature>
<comment type="similarity">
    <text evidence="1">Belongs to the peptidase S1 family.</text>
</comment>
<dbReference type="InterPro" id="IPR002110">
    <property type="entry name" value="Ankyrin_rpt"/>
</dbReference>
<dbReference type="InterPro" id="IPR018114">
    <property type="entry name" value="TRYPSIN_HIS"/>
</dbReference>
<evidence type="ECO:0000256" key="4">
    <source>
        <dbReference type="SAM" id="SignalP"/>
    </source>
</evidence>
<dbReference type="InterPro" id="IPR043504">
    <property type="entry name" value="Peptidase_S1_PA_chymotrypsin"/>
</dbReference>
<dbReference type="Pfam" id="PF00089">
    <property type="entry name" value="Trypsin"/>
    <property type="match status" value="1"/>
</dbReference>
<dbReference type="PRINTS" id="PR00722">
    <property type="entry name" value="CHYMOTRYPSIN"/>
</dbReference>
<dbReference type="OrthoDB" id="674805at2759"/>
<name>A0A8S1IKE0_9CHLO</name>
<dbReference type="SMART" id="SM00020">
    <property type="entry name" value="Tryp_SPc"/>
    <property type="match status" value="1"/>
</dbReference>
<keyword evidence="7" id="KW-1185">Reference proteome</keyword>